<proteinExistence type="predicted"/>
<dbReference type="EMBL" id="HBUF01355963">
    <property type="protein sequence ID" value="CAG6717515.1"/>
    <property type="molecule type" value="Transcribed_RNA"/>
</dbReference>
<protein>
    <submittedName>
        <fullName evidence="1">Uncharacterized protein</fullName>
    </submittedName>
</protein>
<sequence>MGCKKNNFSFYYYSSCIRAKKKKKIQIFFFFFYSRRRSTSVDTVWTKPKIQTIRSYTARRDGNGANNLVIEPGPSSTALIVTSEKKSIFVGWHSCRFADQGQGY</sequence>
<evidence type="ECO:0000313" key="1">
    <source>
        <dbReference type="EMBL" id="CAG6717515.1"/>
    </source>
</evidence>
<reference evidence="1" key="1">
    <citation type="submission" date="2021-05" db="EMBL/GenBank/DDBJ databases">
        <authorList>
            <person name="Alioto T."/>
            <person name="Alioto T."/>
            <person name="Gomez Garrido J."/>
        </authorList>
    </citation>
    <scope>NUCLEOTIDE SEQUENCE</scope>
</reference>
<dbReference type="AlphaFoldDB" id="A0A8D8Y464"/>
<name>A0A8D8Y464_9HEMI</name>
<organism evidence="1">
    <name type="scientific">Cacopsylla melanoneura</name>
    <dbReference type="NCBI Taxonomy" id="428564"/>
    <lineage>
        <taxon>Eukaryota</taxon>
        <taxon>Metazoa</taxon>
        <taxon>Ecdysozoa</taxon>
        <taxon>Arthropoda</taxon>
        <taxon>Hexapoda</taxon>
        <taxon>Insecta</taxon>
        <taxon>Pterygota</taxon>
        <taxon>Neoptera</taxon>
        <taxon>Paraneoptera</taxon>
        <taxon>Hemiptera</taxon>
        <taxon>Sternorrhyncha</taxon>
        <taxon>Psylloidea</taxon>
        <taxon>Psyllidae</taxon>
        <taxon>Psyllinae</taxon>
        <taxon>Cacopsylla</taxon>
    </lineage>
</organism>
<accession>A0A8D8Y464</accession>